<reference evidence="8" key="1">
    <citation type="submission" date="2017-02" db="UniProtKB">
        <authorList>
            <consortium name="WormBaseParasite"/>
        </authorList>
    </citation>
    <scope>IDENTIFICATION</scope>
</reference>
<dbReference type="Pfam" id="PF01425">
    <property type="entry name" value="Amidase"/>
    <property type="match status" value="1"/>
</dbReference>
<comment type="subcellular location">
    <subcellularLocation>
        <location evidence="5">Mitochondrion</location>
    </subcellularLocation>
</comment>
<dbReference type="PANTHER" id="PTHR11895">
    <property type="entry name" value="TRANSAMIDASE"/>
    <property type="match status" value="1"/>
</dbReference>
<dbReference type="AlphaFoldDB" id="A0A0N5BTA7"/>
<comment type="subunit">
    <text evidence="5">Subunit of the heterotrimeric GatCAB amidotransferase (AdT) complex, composed of A, B and C subunits.</text>
</comment>
<feature type="active site" description="Charge relay system" evidence="5">
    <location>
        <position position="130"/>
    </location>
</feature>
<feature type="active site" description="Charge relay system" evidence="5">
    <location>
        <position position="48"/>
    </location>
</feature>
<comment type="similarity">
    <text evidence="5">Belongs to the amidase family. GatA subfamily.</text>
</comment>
<dbReference type="InterPro" id="IPR004412">
    <property type="entry name" value="GatA"/>
</dbReference>
<dbReference type="InterPro" id="IPR036928">
    <property type="entry name" value="AS_sf"/>
</dbReference>
<evidence type="ECO:0000313" key="8">
    <source>
        <dbReference type="WBParaSite" id="SPAL_0000909400.1"/>
    </source>
</evidence>
<keyword evidence="3 5" id="KW-0067">ATP-binding</keyword>
<dbReference type="GO" id="GO:0070681">
    <property type="term" value="P:glutaminyl-tRNAGln biosynthesis via transamidation"/>
    <property type="evidence" value="ECO:0007669"/>
    <property type="project" value="UniProtKB-UniRule"/>
</dbReference>
<evidence type="ECO:0000256" key="3">
    <source>
        <dbReference type="ARBA" id="ARBA00022840"/>
    </source>
</evidence>
<dbReference type="EC" id="6.3.5.7" evidence="5"/>
<dbReference type="HAMAP" id="MF_00120">
    <property type="entry name" value="GatA"/>
    <property type="match status" value="1"/>
</dbReference>
<feature type="active site" description="Acyl-ester intermediate" evidence="5">
    <location>
        <position position="154"/>
    </location>
</feature>
<dbReference type="Proteomes" id="UP000046392">
    <property type="component" value="Unplaced"/>
</dbReference>
<protein>
    <recommendedName>
        <fullName evidence="5">Glutamyl-tRNA(Gln) amidotransferase subunit A, mitochondrial</fullName>
        <shortName evidence="5">Glu-AdT subunit A</shortName>
        <ecNumber evidence="5">6.3.5.7</ecNumber>
    </recommendedName>
</protein>
<dbReference type="PANTHER" id="PTHR11895:SF7">
    <property type="entry name" value="GLUTAMYL-TRNA(GLN) AMIDOTRANSFERASE SUBUNIT A, MITOCHONDRIAL"/>
    <property type="match status" value="1"/>
</dbReference>
<evidence type="ECO:0000256" key="2">
    <source>
        <dbReference type="ARBA" id="ARBA00022741"/>
    </source>
</evidence>
<dbReference type="GO" id="GO:0030956">
    <property type="term" value="C:glutamyl-tRNA(Gln) amidotransferase complex"/>
    <property type="evidence" value="ECO:0007669"/>
    <property type="project" value="UniProtKB-UniRule"/>
</dbReference>
<comment type="catalytic activity">
    <reaction evidence="5">
        <text>L-glutamyl-tRNA(Gln) + L-glutamine + ATP + H2O = L-glutaminyl-tRNA(Gln) + L-glutamate + ADP + phosphate + H(+)</text>
        <dbReference type="Rhea" id="RHEA:17521"/>
        <dbReference type="Rhea" id="RHEA-COMP:9681"/>
        <dbReference type="Rhea" id="RHEA-COMP:9684"/>
        <dbReference type="ChEBI" id="CHEBI:15377"/>
        <dbReference type="ChEBI" id="CHEBI:15378"/>
        <dbReference type="ChEBI" id="CHEBI:29985"/>
        <dbReference type="ChEBI" id="CHEBI:30616"/>
        <dbReference type="ChEBI" id="CHEBI:43474"/>
        <dbReference type="ChEBI" id="CHEBI:58359"/>
        <dbReference type="ChEBI" id="CHEBI:78520"/>
        <dbReference type="ChEBI" id="CHEBI:78521"/>
        <dbReference type="ChEBI" id="CHEBI:456216"/>
        <dbReference type="EC" id="6.3.5.7"/>
    </reaction>
</comment>
<keyword evidence="2 5" id="KW-0547">Nucleotide-binding</keyword>
<evidence type="ECO:0000256" key="4">
    <source>
        <dbReference type="ARBA" id="ARBA00022917"/>
    </source>
</evidence>
<feature type="domain" description="Amidase" evidence="6">
    <location>
        <begin position="8"/>
        <end position="447"/>
    </location>
</feature>
<comment type="function">
    <text evidence="5">Allows the formation of correctly charged Gln-tRNA(Gln) through the transamidation of misacylated Glu-tRNA(Gln) in the mitochondria. The reaction takes place in the presence of glutamine and ATP through an activated gamma-phospho-Glu-tRNA(Gln).</text>
</comment>
<dbReference type="GO" id="GO:0050567">
    <property type="term" value="F:glutaminyl-tRNA synthase (glutamine-hydrolyzing) activity"/>
    <property type="evidence" value="ECO:0007669"/>
    <property type="project" value="UniProtKB-UniRule"/>
</dbReference>
<dbReference type="Gene3D" id="3.90.1300.10">
    <property type="entry name" value="Amidase signature (AS) domain"/>
    <property type="match status" value="1"/>
</dbReference>
<evidence type="ECO:0000313" key="7">
    <source>
        <dbReference type="Proteomes" id="UP000046392"/>
    </source>
</evidence>
<keyword evidence="5" id="KW-0496">Mitochondrion</keyword>
<keyword evidence="4 5" id="KW-0648">Protein biosynthesis</keyword>
<dbReference type="WBParaSite" id="SPAL_0000909400.1">
    <property type="protein sequence ID" value="SPAL_0000909400.1"/>
    <property type="gene ID" value="SPAL_0000909400"/>
</dbReference>
<dbReference type="GO" id="GO:0005524">
    <property type="term" value="F:ATP binding"/>
    <property type="evidence" value="ECO:0007669"/>
    <property type="project" value="UniProtKB-KW"/>
</dbReference>
<evidence type="ECO:0000259" key="6">
    <source>
        <dbReference type="Pfam" id="PF01425"/>
    </source>
</evidence>
<sequence>MENIANAIQNAIKNRAYNALVCETFKLAEKQAHEAIKNGLEPFPVVVKDCFAVKDVPLTCASNMLKNFKSPYTATIVDRLLRNGGCIIGKANMDEFAMGASSNDSIFGGVKNGFTKVEDLNENWLIAGGSSGGSAVAVQMGMADIGIGSDTGGSSRNPAAYCGLVGFKPSYGALSRYGLVPLVNSLDCPSIMTKDVESTKKYFNMMRGICEHDSTSFDSPLQKNKLDTKKLRVGIPIEYFPESLTEEAKHAVNTVANIFDKMGYEIKLVSLPHTEYSIVCYHIINEVDVTSNMARYTGLYYGNSIDHNVDEDNLSANEWMATNRTKNLNETVKRRIFAGNYFTMKKQNRKHYIEALKVRRLIYEDFQKVFSTECDILLTPVTSSTSPSYKCYMEDKTNRERTNDYYTQSANMAGIPALSLPISKSRNNDLPLSVQLMVNFDMDDTLLGISVILEKYLRTLRNI</sequence>
<evidence type="ECO:0000256" key="1">
    <source>
        <dbReference type="ARBA" id="ARBA00022598"/>
    </source>
</evidence>
<dbReference type="InterPro" id="IPR023631">
    <property type="entry name" value="Amidase_dom"/>
</dbReference>
<dbReference type="GO" id="GO:0032543">
    <property type="term" value="P:mitochondrial translation"/>
    <property type="evidence" value="ECO:0007669"/>
    <property type="project" value="UniProtKB-UniRule"/>
</dbReference>
<name>A0A0N5BTA7_STREA</name>
<keyword evidence="7" id="KW-1185">Reference proteome</keyword>
<dbReference type="STRING" id="174720.A0A0N5BTA7"/>
<accession>A0A0N5BTA7</accession>
<dbReference type="GO" id="GO:0005739">
    <property type="term" value="C:mitochondrion"/>
    <property type="evidence" value="ECO:0007669"/>
    <property type="project" value="UniProtKB-SubCell"/>
</dbReference>
<evidence type="ECO:0000256" key="5">
    <source>
        <dbReference type="HAMAP-Rule" id="MF_03150"/>
    </source>
</evidence>
<keyword evidence="1 5" id="KW-0436">Ligase</keyword>
<organism evidence="7 8">
    <name type="scientific">Strongyloides papillosus</name>
    <name type="common">Intestinal threadworm</name>
    <dbReference type="NCBI Taxonomy" id="174720"/>
    <lineage>
        <taxon>Eukaryota</taxon>
        <taxon>Metazoa</taxon>
        <taxon>Ecdysozoa</taxon>
        <taxon>Nematoda</taxon>
        <taxon>Chromadorea</taxon>
        <taxon>Rhabditida</taxon>
        <taxon>Tylenchina</taxon>
        <taxon>Panagrolaimomorpha</taxon>
        <taxon>Strongyloidoidea</taxon>
        <taxon>Strongyloididae</taxon>
        <taxon>Strongyloides</taxon>
    </lineage>
</organism>
<dbReference type="InterPro" id="IPR000120">
    <property type="entry name" value="Amidase"/>
</dbReference>
<proteinExistence type="inferred from homology"/>
<dbReference type="SUPFAM" id="SSF75304">
    <property type="entry name" value="Amidase signature (AS) enzymes"/>
    <property type="match status" value="1"/>
</dbReference>